<dbReference type="SUPFAM" id="SSF48403">
    <property type="entry name" value="Ankyrin repeat"/>
    <property type="match status" value="1"/>
</dbReference>
<feature type="repeat" description="ANK" evidence="3">
    <location>
        <begin position="266"/>
        <end position="294"/>
    </location>
</feature>
<dbReference type="Pfam" id="PF13637">
    <property type="entry name" value="Ank_4"/>
    <property type="match status" value="1"/>
</dbReference>
<evidence type="ECO:0000313" key="4">
    <source>
        <dbReference type="EMBL" id="KAF8405473.1"/>
    </source>
</evidence>
<dbReference type="Gene3D" id="1.25.40.20">
    <property type="entry name" value="Ankyrin repeat-containing domain"/>
    <property type="match status" value="2"/>
</dbReference>
<organism evidence="4 5">
    <name type="scientific">Tetracentron sinense</name>
    <name type="common">Spur-leaf</name>
    <dbReference type="NCBI Taxonomy" id="13715"/>
    <lineage>
        <taxon>Eukaryota</taxon>
        <taxon>Viridiplantae</taxon>
        <taxon>Streptophyta</taxon>
        <taxon>Embryophyta</taxon>
        <taxon>Tracheophyta</taxon>
        <taxon>Spermatophyta</taxon>
        <taxon>Magnoliopsida</taxon>
        <taxon>Trochodendrales</taxon>
        <taxon>Trochodendraceae</taxon>
        <taxon>Tetracentron</taxon>
    </lineage>
</organism>
<dbReference type="PANTHER" id="PTHR24203:SF86">
    <property type="entry name" value="PROTEASOME 26S SUBUNIT, NON-ATPASE 10"/>
    <property type="match status" value="1"/>
</dbReference>
<keyword evidence="1" id="KW-0677">Repeat</keyword>
<keyword evidence="5" id="KW-1185">Reference proteome</keyword>
<gene>
    <name evidence="4" type="ORF">HHK36_010379</name>
</gene>
<sequence>MPLPTLLKSQTPQILSLIPKPPFSLSIPNRLSTTQTFTFSRKISQFPLYASFSYSSQQEQDDGDIVIGDCVVFEEGVFEDPFLRDDIVQKKPRKNNSKTIIEPESLVPEKWKEVQAEINITKKERRKIAQQLEFGSRVEKKKKGAIPLRDTEAYLSYRSNKLSQLKPVVIDKPSDPLEEDMGEDKDVGEFGCSLSGRVTPRNPRLAVYGTTFEGITEFLNSGNYVPGESASNKLEGRRKLFTTEEKVLLNKRIPNLAHATSGKWLPLHTLAASGEFYLVDALLKHNVNINAADKGGLTALHKAIISKKQAITNYLLRESANPFVRDKEGATLMHYAVQTASSQTIKILLLYNVDINLPDNNGWTPLHLAVQTRRTDLVRLLLIKGADETLKNQDGLTPLDLCLYSGRDARTYQLIKLMKQLPKKSRTV</sequence>
<dbReference type="Pfam" id="PF12796">
    <property type="entry name" value="Ank_2"/>
    <property type="match status" value="1"/>
</dbReference>
<dbReference type="OMA" id="TASTHMI"/>
<accession>A0A834ZHY7</accession>
<keyword evidence="2 3" id="KW-0040">ANK repeat</keyword>
<dbReference type="SMART" id="SM00248">
    <property type="entry name" value="ANK"/>
    <property type="match status" value="5"/>
</dbReference>
<dbReference type="OrthoDB" id="1577640at2759"/>
<dbReference type="InterPro" id="IPR002110">
    <property type="entry name" value="Ankyrin_rpt"/>
</dbReference>
<dbReference type="AlphaFoldDB" id="A0A834ZHY7"/>
<evidence type="ECO:0000256" key="3">
    <source>
        <dbReference type="PROSITE-ProRule" id="PRU00023"/>
    </source>
</evidence>
<evidence type="ECO:0000256" key="1">
    <source>
        <dbReference type="ARBA" id="ARBA00022737"/>
    </source>
</evidence>
<dbReference type="Proteomes" id="UP000655225">
    <property type="component" value="Unassembled WGS sequence"/>
</dbReference>
<protein>
    <recommendedName>
        <fullName evidence="6">Ankyrin repeat domain-containing protein, chloroplastic</fullName>
    </recommendedName>
</protein>
<feature type="repeat" description="ANK" evidence="3">
    <location>
        <begin position="361"/>
        <end position="393"/>
    </location>
</feature>
<evidence type="ECO:0008006" key="6">
    <source>
        <dbReference type="Google" id="ProtNLM"/>
    </source>
</evidence>
<feature type="repeat" description="ANK" evidence="3">
    <location>
        <begin position="328"/>
        <end position="360"/>
    </location>
</feature>
<feature type="repeat" description="ANK" evidence="3">
    <location>
        <begin position="295"/>
        <end position="327"/>
    </location>
</feature>
<dbReference type="PROSITE" id="PS50297">
    <property type="entry name" value="ANK_REP_REGION"/>
    <property type="match status" value="2"/>
</dbReference>
<dbReference type="PROSITE" id="PS50088">
    <property type="entry name" value="ANK_REPEAT"/>
    <property type="match status" value="4"/>
</dbReference>
<dbReference type="InterPro" id="IPR036770">
    <property type="entry name" value="Ankyrin_rpt-contain_sf"/>
</dbReference>
<dbReference type="EMBL" id="JABCRI010000006">
    <property type="protein sequence ID" value="KAF8405473.1"/>
    <property type="molecule type" value="Genomic_DNA"/>
</dbReference>
<proteinExistence type="predicted"/>
<dbReference type="FunFam" id="1.25.40.20:FF:000485">
    <property type="entry name" value="Ankyrin repeat domain-containing protein, chloroplastic"/>
    <property type="match status" value="1"/>
</dbReference>
<name>A0A834ZHY7_TETSI</name>
<evidence type="ECO:0000256" key="2">
    <source>
        <dbReference type="ARBA" id="ARBA00023043"/>
    </source>
</evidence>
<dbReference type="FunFam" id="1.25.40.20:FF:000461">
    <property type="entry name" value="Ankyrin repeat domain-containing protein, chloroplastic"/>
    <property type="match status" value="1"/>
</dbReference>
<evidence type="ECO:0000313" key="5">
    <source>
        <dbReference type="Proteomes" id="UP000655225"/>
    </source>
</evidence>
<dbReference type="PANTHER" id="PTHR24203">
    <property type="entry name" value="ANKYRIN REPEAT FAMILY PROTEIN"/>
    <property type="match status" value="1"/>
</dbReference>
<comment type="caution">
    <text evidence="4">The sequence shown here is derived from an EMBL/GenBank/DDBJ whole genome shotgun (WGS) entry which is preliminary data.</text>
</comment>
<reference evidence="4 5" key="1">
    <citation type="submission" date="2020-04" db="EMBL/GenBank/DDBJ databases">
        <title>Plant Genome Project.</title>
        <authorList>
            <person name="Zhang R.-G."/>
        </authorList>
    </citation>
    <scope>NUCLEOTIDE SEQUENCE [LARGE SCALE GENOMIC DNA]</scope>
    <source>
        <strain evidence="4">YNK0</strain>
        <tissue evidence="4">Leaf</tissue>
    </source>
</reference>